<keyword evidence="6" id="KW-1185">Reference proteome</keyword>
<evidence type="ECO:0000313" key="5">
    <source>
        <dbReference type="EMBL" id="PKU31740.1"/>
    </source>
</evidence>
<feature type="compositionally biased region" description="Basic and acidic residues" evidence="4">
    <location>
        <begin position="263"/>
        <end position="285"/>
    </location>
</feature>
<feature type="compositionally biased region" description="Basic and acidic residues" evidence="4">
    <location>
        <begin position="203"/>
        <end position="215"/>
    </location>
</feature>
<dbReference type="GO" id="GO:0070628">
    <property type="term" value="F:proteasome binding"/>
    <property type="evidence" value="ECO:0007669"/>
    <property type="project" value="TreeGrafter"/>
</dbReference>
<accession>A0A2I0TD53</accession>
<protein>
    <recommendedName>
        <fullName evidence="2">Proteasome assembly chaperone 1</fullName>
    </recommendedName>
</protein>
<dbReference type="GO" id="GO:0005783">
    <property type="term" value="C:endoplasmic reticulum"/>
    <property type="evidence" value="ECO:0007669"/>
    <property type="project" value="InterPro"/>
</dbReference>
<evidence type="ECO:0000256" key="1">
    <source>
        <dbReference type="ARBA" id="ARBA00005261"/>
    </source>
</evidence>
<dbReference type="OrthoDB" id="17536at2759"/>
<feature type="region of interest" description="Disordered" evidence="4">
    <location>
        <begin position="136"/>
        <end position="166"/>
    </location>
</feature>
<feature type="compositionally biased region" description="Basic residues" evidence="4">
    <location>
        <begin position="242"/>
        <end position="262"/>
    </location>
</feature>
<dbReference type="InterPro" id="IPR016565">
    <property type="entry name" value="Proteasome_assmbl_chp_1"/>
</dbReference>
<evidence type="ECO:0000313" key="6">
    <source>
        <dbReference type="Proteomes" id="UP000233556"/>
    </source>
</evidence>
<dbReference type="PANTHER" id="PTHR15069">
    <property type="entry name" value="PROTEASOME ASSEMBLY CHAPERONE 1"/>
    <property type="match status" value="1"/>
</dbReference>
<evidence type="ECO:0000256" key="4">
    <source>
        <dbReference type="SAM" id="MobiDB-lite"/>
    </source>
</evidence>
<dbReference type="EMBL" id="KZ512344">
    <property type="protein sequence ID" value="PKU31740.1"/>
    <property type="molecule type" value="Genomic_DNA"/>
</dbReference>
<dbReference type="Proteomes" id="UP000233556">
    <property type="component" value="Unassembled WGS sequence"/>
</dbReference>
<feature type="compositionally biased region" description="Polar residues" evidence="4">
    <location>
        <begin position="296"/>
        <end position="321"/>
    </location>
</feature>
<keyword evidence="3" id="KW-0143">Chaperone</keyword>
<name>A0A2I0TD53_LIMLA</name>
<proteinExistence type="inferred from homology"/>
<sequence length="534" mass="59901">MAGYSYPVLQPGLPGLEFNGMNSRTTCHNESTSEETGQSGKVLRSRTCIINYKKHIKLSNVTEKKNPRRCATLAANKIKIMSDTKEELSSSESFCTVKKNRRQLHGNVSAASRKKLIGSSEVDACLKSENEKEQLSGRKKLSCPESSAPKRKYISESENEKTDSEAEIVVTGKQNNDNHKPAHKRICATALTNLEYDSSEENSTNHKTENGRKWESSSQSTSAHNHHTSNSEEEVDSDLAKHKTKNIRGAVNKKSRASCKRSKLSDDFKETAESEPGGEKDEKSSVSENVEAPGTAGSSKASFNCSSDSDSGTDNSIYSDATETRKRKRKSEVVRKEITNSSSPKPSRRPQRRKRWKPNQENDSEDLDYTKYRRANRPFLSSYILDSVCWEVVGVVKLWNEWCRTSSTTNVLPTDSFCLFYRLISDPTVLLCQCSCYVAEDQQFQWLEKVFGCMQKEGLQVTILSTCPVADYKTQESTLTLPSPFLKALKTKEFKEQVCCPLLEQPNIVRDLPAAGILQFQLFTRLLVATQNSL</sequence>
<feature type="compositionally biased region" description="Basic residues" evidence="4">
    <location>
        <begin position="346"/>
        <end position="357"/>
    </location>
</feature>
<reference evidence="6" key="2">
    <citation type="submission" date="2017-12" db="EMBL/GenBank/DDBJ databases">
        <title>Genome sequence of the Bar-tailed Godwit (Limosa lapponica baueri).</title>
        <authorList>
            <person name="Lima N.C.B."/>
            <person name="Parody-Merino A.M."/>
            <person name="Battley P.F."/>
            <person name="Fidler A.E."/>
            <person name="Prosdocimi F."/>
        </authorList>
    </citation>
    <scope>NUCLEOTIDE SEQUENCE [LARGE SCALE GENOMIC DNA]</scope>
</reference>
<evidence type="ECO:0000256" key="2">
    <source>
        <dbReference type="ARBA" id="ARBA00019180"/>
    </source>
</evidence>
<dbReference type="PANTHER" id="PTHR15069:SF1">
    <property type="entry name" value="PROTEASOME ASSEMBLY CHAPERONE 1"/>
    <property type="match status" value="1"/>
</dbReference>
<comment type="similarity">
    <text evidence="1">Belongs to the PSMG1 family.</text>
</comment>
<reference evidence="6" key="1">
    <citation type="submission" date="2017-11" db="EMBL/GenBank/DDBJ databases">
        <authorList>
            <person name="Lima N.C."/>
            <person name="Parody-Merino A.M."/>
            <person name="Battley P.F."/>
            <person name="Fidler A.E."/>
            <person name="Prosdocimi F."/>
        </authorList>
    </citation>
    <scope>NUCLEOTIDE SEQUENCE [LARGE SCALE GENOMIC DNA]</scope>
</reference>
<dbReference type="GO" id="GO:0080129">
    <property type="term" value="P:proteasome core complex assembly"/>
    <property type="evidence" value="ECO:0007669"/>
    <property type="project" value="TreeGrafter"/>
</dbReference>
<evidence type="ECO:0000256" key="3">
    <source>
        <dbReference type="ARBA" id="ARBA00023186"/>
    </source>
</evidence>
<organism evidence="5 6">
    <name type="scientific">Limosa lapponica baueri</name>
    <dbReference type="NCBI Taxonomy" id="1758121"/>
    <lineage>
        <taxon>Eukaryota</taxon>
        <taxon>Metazoa</taxon>
        <taxon>Chordata</taxon>
        <taxon>Craniata</taxon>
        <taxon>Vertebrata</taxon>
        <taxon>Euteleostomi</taxon>
        <taxon>Archelosauria</taxon>
        <taxon>Archosauria</taxon>
        <taxon>Dinosauria</taxon>
        <taxon>Saurischia</taxon>
        <taxon>Theropoda</taxon>
        <taxon>Coelurosauria</taxon>
        <taxon>Aves</taxon>
        <taxon>Neognathae</taxon>
        <taxon>Neoaves</taxon>
        <taxon>Charadriiformes</taxon>
        <taxon>Scolopacidae</taxon>
        <taxon>Limosa</taxon>
    </lineage>
</organism>
<dbReference type="AlphaFoldDB" id="A0A2I0TD53"/>
<dbReference type="Pfam" id="PF16094">
    <property type="entry name" value="PAC1"/>
    <property type="match status" value="1"/>
</dbReference>
<feature type="region of interest" description="Disordered" evidence="4">
    <location>
        <begin position="197"/>
        <end position="368"/>
    </location>
</feature>
<feature type="compositionally biased region" description="Basic and acidic residues" evidence="4">
    <location>
        <begin position="153"/>
        <end position="164"/>
    </location>
</feature>
<gene>
    <name evidence="5" type="ORF">llap_17956</name>
</gene>